<dbReference type="Proteomes" id="UP000239865">
    <property type="component" value="Unassembled WGS sequence"/>
</dbReference>
<organism evidence="1 2">
    <name type="scientific">Xanthomonas melonis</name>
    <dbReference type="NCBI Taxonomy" id="56456"/>
    <lineage>
        <taxon>Bacteria</taxon>
        <taxon>Pseudomonadati</taxon>
        <taxon>Pseudomonadota</taxon>
        <taxon>Gammaproteobacteria</taxon>
        <taxon>Lysobacterales</taxon>
        <taxon>Lysobacteraceae</taxon>
        <taxon>Xanthomonas</taxon>
    </lineage>
</organism>
<reference evidence="1 2" key="1">
    <citation type="submission" date="2016-08" db="EMBL/GenBank/DDBJ databases">
        <authorList>
            <person name="Seilhamer J.J."/>
        </authorList>
    </citation>
    <scope>NUCLEOTIDE SEQUENCE [LARGE SCALE GENOMIC DNA]</scope>
    <source>
        <strain evidence="1 2">CFBP4644</strain>
    </source>
</reference>
<evidence type="ECO:0000313" key="2">
    <source>
        <dbReference type="Proteomes" id="UP000239865"/>
    </source>
</evidence>
<evidence type="ECO:0000313" key="1">
    <source>
        <dbReference type="EMBL" id="PPU70637.1"/>
    </source>
</evidence>
<sequence>MDPAEGRPCIPATPLGRAAAQPRDTVCCARCGSTRCTPWGRNRPRPCWRTGRPCWRCPPPAERGASPAGNGTCPGIRPDGDAGLAPRCRAPDRLTGTAWLHKLADRAFLASACPSWNPLTPRSTWA</sequence>
<proteinExistence type="predicted"/>
<gene>
    <name evidence="1" type="ORF">XmelCFBP4644_19760</name>
</gene>
<dbReference type="EMBL" id="MDEH01000018">
    <property type="protein sequence ID" value="PPU70637.1"/>
    <property type="molecule type" value="Genomic_DNA"/>
</dbReference>
<name>A0A2S7DA05_9XANT</name>
<accession>A0A2S7DA05</accession>
<dbReference type="AlphaFoldDB" id="A0A2S7DA05"/>
<protein>
    <submittedName>
        <fullName evidence="1">Uncharacterized protein</fullName>
    </submittedName>
</protein>
<comment type="caution">
    <text evidence="1">The sequence shown here is derived from an EMBL/GenBank/DDBJ whole genome shotgun (WGS) entry which is preliminary data.</text>
</comment>